<protein>
    <recommendedName>
        <fullName evidence="3">PEP-CTERM protein-sorting domain-containing protein</fullName>
    </recommendedName>
</protein>
<dbReference type="AlphaFoldDB" id="A0A1Q2MEC0"/>
<keyword evidence="2" id="KW-1185">Reference proteome</keyword>
<evidence type="ECO:0000313" key="2">
    <source>
        <dbReference type="Proteomes" id="UP000188181"/>
    </source>
</evidence>
<dbReference type="Proteomes" id="UP000188181">
    <property type="component" value="Chromosome"/>
</dbReference>
<dbReference type="EMBL" id="CP019646">
    <property type="protein sequence ID" value="AQQ71045.1"/>
    <property type="molecule type" value="Genomic_DNA"/>
</dbReference>
<evidence type="ECO:0000313" key="1">
    <source>
        <dbReference type="EMBL" id="AQQ71045.1"/>
    </source>
</evidence>
<sequence>MLSKGLFVNYLVVLTLFCVSFVYADALQLMYDPFNDSERDTQNLPSSAKWYTRSDSSTLFVNTGVANYRIETSVSAGNQFWAHFTESGSPVNLQVGESIDFTFNALMPVASDGSWDRTLWFGLFNSNGTRDAADGSGVGAARTDDTGYFVITNPGVNSINRSTVNKVTPSTASDHFVHYTNMANTSSWPMQAEAQYQVGLTVARTGESEITLSGRTGPSNYTFSGIVDSSDVYSVFDTISFYYDGRGFPGDTGAIAADYVTVVYNQIPEPATFVLLAAMVPFFRKTRKQ</sequence>
<accession>A0A1Q2MEC0</accession>
<gene>
    <name evidence="1" type="ORF">SMSP2_01409</name>
</gene>
<organism evidence="1 2">
    <name type="scientific">Limihaloglobus sulfuriphilus</name>
    <dbReference type="NCBI Taxonomy" id="1851148"/>
    <lineage>
        <taxon>Bacteria</taxon>
        <taxon>Pseudomonadati</taxon>
        <taxon>Planctomycetota</taxon>
        <taxon>Phycisphaerae</taxon>
        <taxon>Sedimentisphaerales</taxon>
        <taxon>Sedimentisphaeraceae</taxon>
        <taxon>Limihaloglobus</taxon>
    </lineage>
</organism>
<reference evidence="2" key="1">
    <citation type="submission" date="2017-02" db="EMBL/GenBank/DDBJ databases">
        <title>Comparative genomics and description of representatives of a novel lineage of planctomycetes thriving in anoxic sediments.</title>
        <authorList>
            <person name="Spring S."/>
            <person name="Bunk B."/>
            <person name="Sproer C."/>
        </authorList>
    </citation>
    <scope>NUCLEOTIDE SEQUENCE [LARGE SCALE GENOMIC DNA]</scope>
    <source>
        <strain evidence="2">SM-Chi-D1</strain>
    </source>
</reference>
<evidence type="ECO:0008006" key="3">
    <source>
        <dbReference type="Google" id="ProtNLM"/>
    </source>
</evidence>
<dbReference type="OrthoDB" id="195152at2"/>
<name>A0A1Q2MEC0_9BACT</name>
<dbReference type="KEGG" id="pbas:SMSP2_01409"/>
<proteinExistence type="predicted"/>
<dbReference type="RefSeq" id="WP_146683262.1">
    <property type="nucleotide sequence ID" value="NZ_CP019646.1"/>
</dbReference>